<dbReference type="Proteomes" id="UP000433483">
    <property type="component" value="Unassembled WGS sequence"/>
</dbReference>
<dbReference type="EMBL" id="QXGF01000715">
    <property type="protein sequence ID" value="KAE8936483.1"/>
    <property type="molecule type" value="Genomic_DNA"/>
</dbReference>
<evidence type="ECO:0000313" key="1">
    <source>
        <dbReference type="EMBL" id="KAE8936483.1"/>
    </source>
</evidence>
<evidence type="ECO:0000313" key="10">
    <source>
        <dbReference type="Proteomes" id="UP000433483"/>
    </source>
</evidence>
<dbReference type="Proteomes" id="UP000440367">
    <property type="component" value="Unassembled WGS sequence"/>
</dbReference>
<dbReference type="Proteomes" id="UP000440732">
    <property type="component" value="Unassembled WGS sequence"/>
</dbReference>
<gene>
    <name evidence="8" type="ORF">PF001_g20246</name>
    <name evidence="7" type="ORF">PF002_g14212</name>
    <name evidence="6" type="ORF">PF004_g12293</name>
    <name evidence="5" type="ORF">PF005_g13160</name>
    <name evidence="4" type="ORF">PF006_g20159</name>
    <name evidence="3" type="ORF">PF007_g21383</name>
    <name evidence="1" type="ORF">PF009_g13598</name>
    <name evidence="2" type="ORF">PF011_g12024</name>
</gene>
<dbReference type="EMBL" id="QXGD01000749">
    <property type="protein sequence ID" value="KAE9226114.1"/>
    <property type="molecule type" value="Genomic_DNA"/>
</dbReference>
<dbReference type="EMBL" id="QXGA01001737">
    <property type="protein sequence ID" value="KAE9111648.1"/>
    <property type="molecule type" value="Genomic_DNA"/>
</dbReference>
<dbReference type="EMBL" id="QXGE01001727">
    <property type="protein sequence ID" value="KAE9289013.1"/>
    <property type="molecule type" value="Genomic_DNA"/>
</dbReference>
<evidence type="ECO:0000313" key="12">
    <source>
        <dbReference type="Proteomes" id="UP000440367"/>
    </source>
</evidence>
<evidence type="ECO:0000313" key="14">
    <source>
        <dbReference type="Proteomes" id="UP000441208"/>
    </source>
</evidence>
<sequence length="64" mass="6868">MSLKVAPLAAKPSSTLPDMSCCLTILLTMSCTTSWSRCWSSRSGETFSDTRGRWCDGGAGDDKC</sequence>
<dbReference type="PROSITE" id="PS51257">
    <property type="entry name" value="PROKAR_LIPOPROTEIN"/>
    <property type="match status" value="1"/>
</dbReference>
<organism evidence="3 14">
    <name type="scientific">Phytophthora fragariae</name>
    <dbReference type="NCBI Taxonomy" id="53985"/>
    <lineage>
        <taxon>Eukaryota</taxon>
        <taxon>Sar</taxon>
        <taxon>Stramenopiles</taxon>
        <taxon>Oomycota</taxon>
        <taxon>Peronosporomycetes</taxon>
        <taxon>Peronosporales</taxon>
        <taxon>Peronosporaceae</taxon>
        <taxon>Phytophthora</taxon>
    </lineage>
</organism>
<dbReference type="Proteomes" id="UP000437068">
    <property type="component" value="Unassembled WGS sequence"/>
</dbReference>
<dbReference type="EMBL" id="QXFZ01001798">
    <property type="protein sequence ID" value="KAE9084798.1"/>
    <property type="molecule type" value="Genomic_DNA"/>
</dbReference>
<evidence type="ECO:0000313" key="6">
    <source>
        <dbReference type="EMBL" id="KAE9224183.1"/>
    </source>
</evidence>
<dbReference type="EMBL" id="QXFW01000684">
    <property type="protein sequence ID" value="KAE9005479.1"/>
    <property type="molecule type" value="Genomic_DNA"/>
</dbReference>
<dbReference type="EMBL" id="QXGB01000719">
    <property type="protein sequence ID" value="KAE9206048.1"/>
    <property type="molecule type" value="Genomic_DNA"/>
</dbReference>
<reference evidence="9 10" key="1">
    <citation type="submission" date="2018-08" db="EMBL/GenBank/DDBJ databases">
        <title>Genomic investigation of the strawberry pathogen Phytophthora fragariae indicates pathogenicity is determined by transcriptional variation in three key races.</title>
        <authorList>
            <person name="Adams T.M."/>
            <person name="Armitage A.D."/>
            <person name="Sobczyk M.K."/>
            <person name="Bates H.J."/>
            <person name="Dunwell J.M."/>
            <person name="Nellist C.F."/>
            <person name="Harrison R.J."/>
        </authorList>
    </citation>
    <scope>NUCLEOTIDE SEQUENCE [LARGE SCALE GENOMIC DNA]</scope>
    <source>
        <strain evidence="8 11">A4</strain>
        <strain evidence="7 12">BC-1</strain>
        <strain evidence="6 16">BC-23</strain>
        <strain evidence="5 10">NOV-27</strain>
        <strain evidence="4 13">NOV-5</strain>
        <strain evidence="3 14">NOV-71</strain>
        <strain evidence="1 9">NOV-9</strain>
        <strain evidence="2 15">SCRP245</strain>
    </source>
</reference>
<dbReference type="EMBL" id="QXGC01000697">
    <property type="protein sequence ID" value="KAE9224183.1"/>
    <property type="molecule type" value="Genomic_DNA"/>
</dbReference>
<comment type="caution">
    <text evidence="3">The sequence shown here is derived from an EMBL/GenBank/DDBJ whole genome shotgun (WGS) entry which is preliminary data.</text>
</comment>
<evidence type="ECO:0000313" key="8">
    <source>
        <dbReference type="EMBL" id="KAE9289013.1"/>
    </source>
</evidence>
<evidence type="ECO:0000313" key="7">
    <source>
        <dbReference type="EMBL" id="KAE9226114.1"/>
    </source>
</evidence>
<evidence type="ECO:0000313" key="2">
    <source>
        <dbReference type="EMBL" id="KAE9005479.1"/>
    </source>
</evidence>
<evidence type="ECO:0000313" key="5">
    <source>
        <dbReference type="EMBL" id="KAE9206048.1"/>
    </source>
</evidence>
<dbReference type="Proteomes" id="UP000429523">
    <property type="component" value="Unassembled WGS sequence"/>
</dbReference>
<evidence type="ECO:0000313" key="16">
    <source>
        <dbReference type="Proteomes" id="UP000476176"/>
    </source>
</evidence>
<evidence type="ECO:0000313" key="11">
    <source>
        <dbReference type="Proteomes" id="UP000437068"/>
    </source>
</evidence>
<evidence type="ECO:0000313" key="13">
    <source>
        <dbReference type="Proteomes" id="UP000440732"/>
    </source>
</evidence>
<proteinExistence type="predicted"/>
<name>A0A6A3QWP3_9STRA</name>
<protein>
    <submittedName>
        <fullName evidence="3">Uncharacterized protein</fullName>
    </submittedName>
</protein>
<keyword evidence="10" id="KW-1185">Reference proteome</keyword>
<dbReference type="AlphaFoldDB" id="A0A6A3QWP3"/>
<dbReference type="Proteomes" id="UP000441208">
    <property type="component" value="Unassembled WGS sequence"/>
</dbReference>
<accession>A0A6A3QWP3</accession>
<evidence type="ECO:0000313" key="3">
    <source>
        <dbReference type="EMBL" id="KAE9084798.1"/>
    </source>
</evidence>
<dbReference type="Proteomes" id="UP000476176">
    <property type="component" value="Unassembled WGS sequence"/>
</dbReference>
<evidence type="ECO:0000313" key="4">
    <source>
        <dbReference type="EMBL" id="KAE9111648.1"/>
    </source>
</evidence>
<dbReference type="Proteomes" id="UP000460718">
    <property type="component" value="Unassembled WGS sequence"/>
</dbReference>
<evidence type="ECO:0000313" key="9">
    <source>
        <dbReference type="Proteomes" id="UP000429523"/>
    </source>
</evidence>
<evidence type="ECO:0000313" key="15">
    <source>
        <dbReference type="Proteomes" id="UP000460718"/>
    </source>
</evidence>